<dbReference type="RefSeq" id="WP_246276883.1">
    <property type="nucleotide sequence ID" value="NZ_SRRZ01000077.1"/>
</dbReference>
<accession>A0ABX2D2J7</accession>
<gene>
    <name evidence="2" type="ORF">E5S67_03975</name>
</gene>
<comment type="caution">
    <text evidence="2">The sequence shown here is derived from an EMBL/GenBank/DDBJ whole genome shotgun (WGS) entry which is preliminary data.</text>
</comment>
<reference evidence="2 3" key="1">
    <citation type="journal article" date="2020" name="Sci. Rep.">
        <title>A novel cyanobacterial geosmin producer, revising GeoA distribution and dispersion patterns in Bacteria.</title>
        <authorList>
            <person name="Churro C."/>
            <person name="Semedo-Aguiar A.P."/>
            <person name="Silva A.D."/>
            <person name="Pereira-Leal J.B."/>
            <person name="Leite R.B."/>
        </authorList>
    </citation>
    <scope>NUCLEOTIDE SEQUENCE [LARGE SCALE GENOMIC DNA]</scope>
    <source>
        <strain evidence="2 3">IPMA8</strain>
    </source>
</reference>
<name>A0ABX2D2J7_9CYAN</name>
<organism evidence="2 3">
    <name type="scientific">Microcoleus asticus IPMA8</name>
    <dbReference type="NCBI Taxonomy" id="2563858"/>
    <lineage>
        <taxon>Bacteria</taxon>
        <taxon>Bacillati</taxon>
        <taxon>Cyanobacteriota</taxon>
        <taxon>Cyanophyceae</taxon>
        <taxon>Oscillatoriophycideae</taxon>
        <taxon>Oscillatoriales</taxon>
        <taxon>Microcoleaceae</taxon>
        <taxon>Microcoleus</taxon>
        <taxon>Microcoleus asticus</taxon>
    </lineage>
</organism>
<sequence length="175" mass="19353">MYESILSARVKESVTIQINQRKLTFEEYLSYEDNTDNSYELTDGELIARPPESEPNTAIANYLFLVLVNVGTPWRLIKTHNCEIQVPMLRSGDAANRYLDLVILTAEHIPLTAANSLTFTLNIPAPQLVVKVVSPGRVGNGTTILFEGFANANELSPPPVASRSIGLLTPFSHKR</sequence>
<dbReference type="InterPro" id="IPR008538">
    <property type="entry name" value="Uma2"/>
</dbReference>
<keyword evidence="3" id="KW-1185">Reference proteome</keyword>
<dbReference type="Proteomes" id="UP000702425">
    <property type="component" value="Unassembled WGS sequence"/>
</dbReference>
<protein>
    <recommendedName>
        <fullName evidence="1">Putative restriction endonuclease domain-containing protein</fullName>
    </recommendedName>
</protein>
<proteinExistence type="predicted"/>
<dbReference type="EMBL" id="SRRZ01000077">
    <property type="protein sequence ID" value="NQE36212.1"/>
    <property type="molecule type" value="Genomic_DNA"/>
</dbReference>
<dbReference type="InterPro" id="IPR011335">
    <property type="entry name" value="Restrct_endonuc-II-like"/>
</dbReference>
<dbReference type="InterPro" id="IPR012296">
    <property type="entry name" value="Nuclease_put_TT1808"/>
</dbReference>
<evidence type="ECO:0000313" key="2">
    <source>
        <dbReference type="EMBL" id="NQE36212.1"/>
    </source>
</evidence>
<dbReference type="Gene3D" id="3.90.1570.10">
    <property type="entry name" value="tt1808, chain A"/>
    <property type="match status" value="1"/>
</dbReference>
<evidence type="ECO:0000259" key="1">
    <source>
        <dbReference type="Pfam" id="PF05685"/>
    </source>
</evidence>
<evidence type="ECO:0000313" key="3">
    <source>
        <dbReference type="Proteomes" id="UP000702425"/>
    </source>
</evidence>
<dbReference type="Pfam" id="PF05685">
    <property type="entry name" value="Uma2"/>
    <property type="match status" value="1"/>
</dbReference>
<dbReference type="SUPFAM" id="SSF52980">
    <property type="entry name" value="Restriction endonuclease-like"/>
    <property type="match status" value="1"/>
</dbReference>
<feature type="domain" description="Putative restriction endonuclease" evidence="1">
    <location>
        <begin position="25"/>
        <end position="136"/>
    </location>
</feature>